<dbReference type="SUPFAM" id="SSF46894">
    <property type="entry name" value="C-terminal effector domain of the bipartite response regulators"/>
    <property type="match status" value="1"/>
</dbReference>
<dbReference type="Gene3D" id="1.10.10.10">
    <property type="entry name" value="Winged helix-like DNA-binding domain superfamily/Winged helix DNA-binding domain"/>
    <property type="match status" value="1"/>
</dbReference>
<dbReference type="Pfam" id="PF00196">
    <property type="entry name" value="GerE"/>
    <property type="match status" value="1"/>
</dbReference>
<accession>A0ABU1NIW6</accession>
<dbReference type="Proteomes" id="UP001184230">
    <property type="component" value="Unassembled WGS sequence"/>
</dbReference>
<sequence length="318" mass="34997">MMLSSLLQRAAASSMPGARAGEAAPSASEGRVSGGPPPQLYAEEQLCRPETVGRHAEMPGIVRDLVEAGSIDARARLVRGMLHAIGFEWLGYGMVTYVRGQSWPLSFFTSYANGHWVRRYFAQRHYEVDARHQEAPASSLPLLWDVGQLEASLTGPDPSERRHRFLDDLHASGIRSGLFFRLASPTHVNEHTVISLTSSAPSRNWITEGVVGQALVLGLSVHEYLSRHARVPAAPAAARAEMSGMSPTQQYILEHLLQGRSDKEIAYRLQLSSHTVDYHMRQLRRRFAARNRVQLVKAATQSQHGESGFGGVGQLSTL</sequence>
<keyword evidence="3" id="KW-0804">Transcription</keyword>
<dbReference type="SUPFAM" id="SSF75516">
    <property type="entry name" value="Pheromone-binding domain of LuxR-like quorum-sensing transcription factors"/>
    <property type="match status" value="1"/>
</dbReference>
<dbReference type="GO" id="GO:0003677">
    <property type="term" value="F:DNA binding"/>
    <property type="evidence" value="ECO:0007669"/>
    <property type="project" value="UniProtKB-KW"/>
</dbReference>
<dbReference type="PROSITE" id="PS50043">
    <property type="entry name" value="HTH_LUXR_2"/>
    <property type="match status" value="1"/>
</dbReference>
<evidence type="ECO:0000256" key="1">
    <source>
        <dbReference type="ARBA" id="ARBA00023015"/>
    </source>
</evidence>
<evidence type="ECO:0000313" key="6">
    <source>
        <dbReference type="EMBL" id="MDR6537796.1"/>
    </source>
</evidence>
<dbReference type="InterPro" id="IPR016032">
    <property type="entry name" value="Sig_transdc_resp-reg_C-effctor"/>
</dbReference>
<dbReference type="SMART" id="SM00421">
    <property type="entry name" value="HTH_LUXR"/>
    <property type="match status" value="1"/>
</dbReference>
<organism evidence="6 7">
    <name type="scientific">Variovorax soli</name>
    <dbReference type="NCBI Taxonomy" id="376815"/>
    <lineage>
        <taxon>Bacteria</taxon>
        <taxon>Pseudomonadati</taxon>
        <taxon>Pseudomonadota</taxon>
        <taxon>Betaproteobacteria</taxon>
        <taxon>Burkholderiales</taxon>
        <taxon>Comamonadaceae</taxon>
        <taxon>Variovorax</taxon>
    </lineage>
</organism>
<dbReference type="Pfam" id="PF03472">
    <property type="entry name" value="Autoind_bind"/>
    <property type="match status" value="1"/>
</dbReference>
<evidence type="ECO:0000259" key="5">
    <source>
        <dbReference type="PROSITE" id="PS50043"/>
    </source>
</evidence>
<evidence type="ECO:0000256" key="3">
    <source>
        <dbReference type="ARBA" id="ARBA00023163"/>
    </source>
</evidence>
<dbReference type="PANTHER" id="PTHR44688:SF16">
    <property type="entry name" value="DNA-BINDING TRANSCRIPTIONAL ACTIVATOR DEVR_DOSR"/>
    <property type="match status" value="1"/>
</dbReference>
<comment type="caution">
    <text evidence="6">The sequence shown here is derived from an EMBL/GenBank/DDBJ whole genome shotgun (WGS) entry which is preliminary data.</text>
</comment>
<proteinExistence type="predicted"/>
<dbReference type="CDD" id="cd06170">
    <property type="entry name" value="LuxR_C_like"/>
    <property type="match status" value="1"/>
</dbReference>
<dbReference type="PANTHER" id="PTHR44688">
    <property type="entry name" value="DNA-BINDING TRANSCRIPTIONAL ACTIVATOR DEVR_DOSR"/>
    <property type="match status" value="1"/>
</dbReference>
<reference evidence="6 7" key="1">
    <citation type="submission" date="2023-07" db="EMBL/GenBank/DDBJ databases">
        <title>Sorghum-associated microbial communities from plants grown in Nebraska, USA.</title>
        <authorList>
            <person name="Schachtman D."/>
        </authorList>
    </citation>
    <scope>NUCLEOTIDE SEQUENCE [LARGE SCALE GENOMIC DNA]</scope>
    <source>
        <strain evidence="6 7">DS1781</strain>
    </source>
</reference>
<dbReference type="RefSeq" id="WP_309903996.1">
    <property type="nucleotide sequence ID" value="NZ_JAVDRF010000007.1"/>
</dbReference>
<evidence type="ECO:0000256" key="4">
    <source>
        <dbReference type="SAM" id="MobiDB-lite"/>
    </source>
</evidence>
<evidence type="ECO:0000313" key="7">
    <source>
        <dbReference type="Proteomes" id="UP001184230"/>
    </source>
</evidence>
<feature type="region of interest" description="Disordered" evidence="4">
    <location>
        <begin position="14"/>
        <end position="40"/>
    </location>
</feature>
<evidence type="ECO:0000256" key="2">
    <source>
        <dbReference type="ARBA" id="ARBA00023125"/>
    </source>
</evidence>
<name>A0ABU1NIW6_9BURK</name>
<feature type="domain" description="HTH luxR-type" evidence="5">
    <location>
        <begin position="238"/>
        <end position="303"/>
    </location>
</feature>
<dbReference type="InterPro" id="IPR005143">
    <property type="entry name" value="TF_LuxR_autoind-bd_dom"/>
</dbReference>
<dbReference type="InterPro" id="IPR036388">
    <property type="entry name" value="WH-like_DNA-bd_sf"/>
</dbReference>
<keyword evidence="1" id="KW-0805">Transcription regulation</keyword>
<dbReference type="InterPro" id="IPR036693">
    <property type="entry name" value="TF_LuxR_autoind-bd_dom_sf"/>
</dbReference>
<dbReference type="EMBL" id="JAVDRF010000007">
    <property type="protein sequence ID" value="MDR6537796.1"/>
    <property type="molecule type" value="Genomic_DNA"/>
</dbReference>
<dbReference type="Gene3D" id="3.30.450.80">
    <property type="entry name" value="Transcription factor LuxR-like, autoinducer-binding domain"/>
    <property type="match status" value="1"/>
</dbReference>
<keyword evidence="2 6" id="KW-0238">DNA-binding</keyword>
<gene>
    <name evidence="6" type="ORF">J2739_003577</name>
</gene>
<protein>
    <submittedName>
        <fullName evidence="6">DNA-binding CsgD family transcriptional regulator</fullName>
    </submittedName>
</protein>
<dbReference type="InterPro" id="IPR000792">
    <property type="entry name" value="Tscrpt_reg_LuxR_C"/>
</dbReference>
<dbReference type="PRINTS" id="PR00038">
    <property type="entry name" value="HTHLUXR"/>
</dbReference>
<keyword evidence="7" id="KW-1185">Reference proteome</keyword>